<evidence type="ECO:0000256" key="1">
    <source>
        <dbReference type="ARBA" id="ARBA00023015"/>
    </source>
</evidence>
<organism evidence="5 6">
    <name type="scientific">Chitinophaga flava</name>
    <dbReference type="NCBI Taxonomy" id="2259036"/>
    <lineage>
        <taxon>Bacteria</taxon>
        <taxon>Pseudomonadati</taxon>
        <taxon>Bacteroidota</taxon>
        <taxon>Chitinophagia</taxon>
        <taxon>Chitinophagales</taxon>
        <taxon>Chitinophagaceae</taxon>
        <taxon>Chitinophaga</taxon>
    </lineage>
</organism>
<gene>
    <name evidence="5" type="ORF">DF182_03825</name>
</gene>
<keyword evidence="2" id="KW-0238">DNA-binding</keyword>
<dbReference type="EMBL" id="QFFJ01000001">
    <property type="protein sequence ID" value="RBL91746.1"/>
    <property type="molecule type" value="Genomic_DNA"/>
</dbReference>
<dbReference type="AlphaFoldDB" id="A0A365XZD2"/>
<dbReference type="PROSITE" id="PS51118">
    <property type="entry name" value="HTH_HXLR"/>
    <property type="match status" value="1"/>
</dbReference>
<evidence type="ECO:0000259" key="4">
    <source>
        <dbReference type="PROSITE" id="PS51118"/>
    </source>
</evidence>
<evidence type="ECO:0000313" key="6">
    <source>
        <dbReference type="Proteomes" id="UP000253410"/>
    </source>
</evidence>
<dbReference type="PANTHER" id="PTHR33204:SF29">
    <property type="entry name" value="TRANSCRIPTIONAL REGULATOR"/>
    <property type="match status" value="1"/>
</dbReference>
<feature type="domain" description="HTH hxlR-type" evidence="4">
    <location>
        <begin position="21"/>
        <end position="118"/>
    </location>
</feature>
<dbReference type="InterPro" id="IPR036388">
    <property type="entry name" value="WH-like_DNA-bd_sf"/>
</dbReference>
<dbReference type="RefSeq" id="WP_113614345.1">
    <property type="nucleotide sequence ID" value="NZ_QFFJ01000001.1"/>
</dbReference>
<evidence type="ECO:0000256" key="2">
    <source>
        <dbReference type="ARBA" id="ARBA00023125"/>
    </source>
</evidence>
<dbReference type="GO" id="GO:0003677">
    <property type="term" value="F:DNA binding"/>
    <property type="evidence" value="ECO:0007669"/>
    <property type="project" value="UniProtKB-KW"/>
</dbReference>
<dbReference type="Proteomes" id="UP000253410">
    <property type="component" value="Unassembled WGS sequence"/>
</dbReference>
<dbReference type="OrthoDB" id="9797599at2"/>
<accession>A0A365XZD2</accession>
<keyword evidence="3" id="KW-0804">Transcription</keyword>
<proteinExistence type="predicted"/>
<reference evidence="5 6" key="1">
    <citation type="submission" date="2018-05" db="EMBL/GenBank/DDBJ databases">
        <title>Chitinophaga sp. K3CV102501T nov., isolated from isolated from a monsoon evergreen broad-leaved forest soil.</title>
        <authorList>
            <person name="Lv Y."/>
        </authorList>
    </citation>
    <scope>NUCLEOTIDE SEQUENCE [LARGE SCALE GENOMIC DNA]</scope>
    <source>
        <strain evidence="5 6">GDMCC 1.1325</strain>
    </source>
</reference>
<sequence length="118" mass="13739">MRKIKESSTHFANKNSLGDICPEIYAINLLSGQWTLAICCHLSNGKLRFGELKKRIPQVTERMLALQLRKMEEDQLVIRTVYPEVPPRVEYELTESGMELIPIFKQLEAWGERHKSRL</sequence>
<keyword evidence="1" id="KW-0805">Transcription regulation</keyword>
<evidence type="ECO:0000256" key="3">
    <source>
        <dbReference type="ARBA" id="ARBA00023163"/>
    </source>
</evidence>
<dbReference type="PANTHER" id="PTHR33204">
    <property type="entry name" value="TRANSCRIPTIONAL REGULATOR, MARR FAMILY"/>
    <property type="match status" value="1"/>
</dbReference>
<evidence type="ECO:0000313" key="5">
    <source>
        <dbReference type="EMBL" id="RBL91746.1"/>
    </source>
</evidence>
<dbReference type="Pfam" id="PF01638">
    <property type="entry name" value="HxlR"/>
    <property type="match status" value="1"/>
</dbReference>
<dbReference type="InterPro" id="IPR036390">
    <property type="entry name" value="WH_DNA-bd_sf"/>
</dbReference>
<keyword evidence="6" id="KW-1185">Reference proteome</keyword>
<protein>
    <submittedName>
        <fullName evidence="5">Transcriptional regulator</fullName>
    </submittedName>
</protein>
<dbReference type="Gene3D" id="1.10.10.10">
    <property type="entry name" value="Winged helix-like DNA-binding domain superfamily/Winged helix DNA-binding domain"/>
    <property type="match status" value="1"/>
</dbReference>
<dbReference type="InterPro" id="IPR002577">
    <property type="entry name" value="HTH_HxlR"/>
</dbReference>
<dbReference type="SUPFAM" id="SSF46785">
    <property type="entry name" value="Winged helix' DNA-binding domain"/>
    <property type="match status" value="1"/>
</dbReference>
<comment type="caution">
    <text evidence="5">The sequence shown here is derived from an EMBL/GenBank/DDBJ whole genome shotgun (WGS) entry which is preliminary data.</text>
</comment>
<name>A0A365XZD2_9BACT</name>